<evidence type="ECO:0000256" key="5">
    <source>
        <dbReference type="ARBA" id="ARBA00023004"/>
    </source>
</evidence>
<dbReference type="Proteomes" id="UP000584374">
    <property type="component" value="Unassembled WGS sequence"/>
</dbReference>
<dbReference type="GO" id="GO:0051537">
    <property type="term" value="F:2 iron, 2 sulfur cluster binding"/>
    <property type="evidence" value="ECO:0007669"/>
    <property type="project" value="UniProtKB-KW"/>
</dbReference>
<organism evidence="11 12">
    <name type="scientific">Saccharopolyspora phatthalungensis</name>
    <dbReference type="NCBI Taxonomy" id="664693"/>
    <lineage>
        <taxon>Bacteria</taxon>
        <taxon>Bacillati</taxon>
        <taxon>Actinomycetota</taxon>
        <taxon>Actinomycetes</taxon>
        <taxon>Pseudonocardiales</taxon>
        <taxon>Pseudonocardiaceae</taxon>
        <taxon>Saccharopolyspora</taxon>
    </lineage>
</organism>
<accession>A0A840QHG3</accession>
<comment type="cofactor">
    <cofactor evidence="9">
        <name>[2Fe-2S] cluster</name>
        <dbReference type="ChEBI" id="CHEBI:190135"/>
    </cofactor>
</comment>
<evidence type="ECO:0000256" key="6">
    <source>
        <dbReference type="ARBA" id="ARBA00023014"/>
    </source>
</evidence>
<dbReference type="InterPro" id="IPR006311">
    <property type="entry name" value="TAT_signal"/>
</dbReference>
<dbReference type="RefSeq" id="WP_184729512.1">
    <property type="nucleotide sequence ID" value="NZ_JACHIW010000002.1"/>
</dbReference>
<dbReference type="AlphaFoldDB" id="A0A840QHG3"/>
<dbReference type="PROSITE" id="PS51257">
    <property type="entry name" value="PROKAR_LIPOPROTEIN"/>
    <property type="match status" value="1"/>
</dbReference>
<evidence type="ECO:0000256" key="8">
    <source>
        <dbReference type="ARBA" id="ARBA00029586"/>
    </source>
</evidence>
<dbReference type="InterPro" id="IPR014349">
    <property type="entry name" value="Rieske_Fe-S_prot"/>
</dbReference>
<evidence type="ECO:0000256" key="7">
    <source>
        <dbReference type="ARBA" id="ARBA00023157"/>
    </source>
</evidence>
<dbReference type="EMBL" id="JACHIW010000002">
    <property type="protein sequence ID" value="MBB5157985.1"/>
    <property type="molecule type" value="Genomic_DNA"/>
</dbReference>
<dbReference type="PANTHER" id="PTHR10134">
    <property type="entry name" value="CYTOCHROME B-C1 COMPLEX SUBUNIT RIESKE, MITOCHONDRIAL"/>
    <property type="match status" value="1"/>
</dbReference>
<dbReference type="GO" id="GO:0004497">
    <property type="term" value="F:monooxygenase activity"/>
    <property type="evidence" value="ECO:0007669"/>
    <property type="project" value="UniProtKB-ARBA"/>
</dbReference>
<evidence type="ECO:0000256" key="1">
    <source>
        <dbReference type="ARBA" id="ARBA00002494"/>
    </source>
</evidence>
<proteinExistence type="predicted"/>
<dbReference type="PROSITE" id="PS51296">
    <property type="entry name" value="RIESKE"/>
    <property type="match status" value="1"/>
</dbReference>
<dbReference type="InterPro" id="IPR017941">
    <property type="entry name" value="Rieske_2Fe-2S"/>
</dbReference>
<dbReference type="PRINTS" id="PR00162">
    <property type="entry name" value="RIESKE"/>
</dbReference>
<feature type="domain" description="Rieske" evidence="10">
    <location>
        <begin position="55"/>
        <end position="149"/>
    </location>
</feature>
<reference evidence="11 12" key="1">
    <citation type="submission" date="2020-08" db="EMBL/GenBank/DDBJ databases">
        <title>Sequencing the genomes of 1000 actinobacteria strains.</title>
        <authorList>
            <person name="Klenk H.-P."/>
        </authorList>
    </citation>
    <scope>NUCLEOTIDE SEQUENCE [LARGE SCALE GENOMIC DNA]</scope>
    <source>
        <strain evidence="11 12">DSM 45584</strain>
    </source>
</reference>
<keyword evidence="7" id="KW-1015">Disulfide bond</keyword>
<dbReference type="Gene3D" id="2.102.10.10">
    <property type="entry name" value="Rieske [2Fe-2S] iron-sulphur domain"/>
    <property type="match status" value="1"/>
</dbReference>
<keyword evidence="3" id="KW-0001">2Fe-2S</keyword>
<dbReference type="SUPFAM" id="SSF50022">
    <property type="entry name" value="ISP domain"/>
    <property type="match status" value="1"/>
</dbReference>
<dbReference type="GO" id="GO:0016705">
    <property type="term" value="F:oxidoreductase activity, acting on paired donors, with incorporation or reduction of molecular oxygen"/>
    <property type="evidence" value="ECO:0007669"/>
    <property type="project" value="UniProtKB-ARBA"/>
</dbReference>
<dbReference type="CDD" id="cd03467">
    <property type="entry name" value="Rieske"/>
    <property type="match status" value="1"/>
</dbReference>
<evidence type="ECO:0000259" key="10">
    <source>
        <dbReference type="PROSITE" id="PS51296"/>
    </source>
</evidence>
<protein>
    <recommendedName>
        <fullName evidence="2">Cytochrome bc1 complex Rieske iron-sulfur subunit</fullName>
    </recommendedName>
    <alternativeName>
        <fullName evidence="8">Cytochrome bc1 reductase complex subunit QcrA</fullName>
    </alternativeName>
</protein>
<dbReference type="PROSITE" id="PS51318">
    <property type="entry name" value="TAT"/>
    <property type="match status" value="1"/>
</dbReference>
<keyword evidence="5" id="KW-0408">Iron</keyword>
<sequence>MTAEKHTRRSVLVTGGAVAGATVGTGALAACGSGTSATPPAGSASSDPGTLPAGQRLAALSAVPVGEAVAVNTPDGKQAIVARPDDTKVVCFNAACTHKGCPVTPAGAELRCPCHGSLFDAFTGAVKRGPAETSLAAIPVKVENDQIVSG</sequence>
<dbReference type="InterPro" id="IPR005805">
    <property type="entry name" value="Rieske_Fe-S_prot_C"/>
</dbReference>
<dbReference type="InterPro" id="IPR036922">
    <property type="entry name" value="Rieske_2Fe-2S_sf"/>
</dbReference>
<keyword evidence="12" id="KW-1185">Reference proteome</keyword>
<evidence type="ECO:0000256" key="3">
    <source>
        <dbReference type="ARBA" id="ARBA00022714"/>
    </source>
</evidence>
<gene>
    <name evidence="11" type="ORF">BJ970_005584</name>
</gene>
<keyword evidence="4" id="KW-0479">Metal-binding</keyword>
<evidence type="ECO:0000313" key="11">
    <source>
        <dbReference type="EMBL" id="MBB5157985.1"/>
    </source>
</evidence>
<dbReference type="GO" id="GO:0016020">
    <property type="term" value="C:membrane"/>
    <property type="evidence" value="ECO:0007669"/>
    <property type="project" value="InterPro"/>
</dbReference>
<comment type="function">
    <text evidence="1">Iron-sulfur subunit of the cytochrome bc1 complex, an essential component of the respiratory electron transport chain required for ATP synthesis. The bc1 complex catalyzes the oxidation of menaquinol and the reduction of cytochrome c in the respiratory chain. The bc1 complex operates through a Q-cycle mechanism that couples electron transfer to generation of the proton gradient that drives ATP synthesis.</text>
</comment>
<comment type="caution">
    <text evidence="11">The sequence shown here is derived from an EMBL/GenBank/DDBJ whole genome shotgun (WGS) entry which is preliminary data.</text>
</comment>
<evidence type="ECO:0000256" key="4">
    <source>
        <dbReference type="ARBA" id="ARBA00022723"/>
    </source>
</evidence>
<dbReference type="GO" id="GO:0046872">
    <property type="term" value="F:metal ion binding"/>
    <property type="evidence" value="ECO:0007669"/>
    <property type="project" value="UniProtKB-KW"/>
</dbReference>
<evidence type="ECO:0000256" key="9">
    <source>
        <dbReference type="ARBA" id="ARBA00034078"/>
    </source>
</evidence>
<evidence type="ECO:0000256" key="2">
    <source>
        <dbReference type="ARBA" id="ARBA00015816"/>
    </source>
</evidence>
<dbReference type="Pfam" id="PF00355">
    <property type="entry name" value="Rieske"/>
    <property type="match status" value="1"/>
</dbReference>
<evidence type="ECO:0000313" key="12">
    <source>
        <dbReference type="Proteomes" id="UP000584374"/>
    </source>
</evidence>
<name>A0A840QHG3_9PSEU</name>
<keyword evidence="6" id="KW-0411">Iron-sulfur</keyword>